<dbReference type="EMBL" id="DVGC01000027">
    <property type="protein sequence ID" value="HIR05282.1"/>
    <property type="molecule type" value="Genomic_DNA"/>
</dbReference>
<keyword evidence="1" id="KW-0812">Transmembrane</keyword>
<evidence type="ECO:0008006" key="4">
    <source>
        <dbReference type="Google" id="ProtNLM"/>
    </source>
</evidence>
<accession>A0A9D1D518</accession>
<keyword evidence="1" id="KW-1133">Transmembrane helix</keyword>
<organism evidence="2 3">
    <name type="scientific">Candidatus Copromonas faecavium</name>
    <name type="common">nom. illeg.</name>
    <dbReference type="NCBI Taxonomy" id="2840740"/>
    <lineage>
        <taxon>Bacteria</taxon>
        <taxon>Bacillati</taxon>
        <taxon>Bacillota</taxon>
        <taxon>Clostridia</taxon>
        <taxon>Lachnospirales</taxon>
        <taxon>Lachnospiraceae</taxon>
        <taxon>Candidatus Copromonas (nom. illeg.)</taxon>
    </lineage>
</organism>
<dbReference type="AlphaFoldDB" id="A0A9D1D518"/>
<proteinExistence type="predicted"/>
<evidence type="ECO:0000313" key="3">
    <source>
        <dbReference type="Proteomes" id="UP000824250"/>
    </source>
</evidence>
<reference evidence="2" key="1">
    <citation type="submission" date="2020-10" db="EMBL/GenBank/DDBJ databases">
        <authorList>
            <person name="Gilroy R."/>
        </authorList>
    </citation>
    <scope>NUCLEOTIDE SEQUENCE</scope>
    <source>
        <strain evidence="2">CHK180-2868</strain>
    </source>
</reference>
<keyword evidence="1" id="KW-0472">Membrane</keyword>
<comment type="caution">
    <text evidence="2">The sequence shown here is derived from an EMBL/GenBank/DDBJ whole genome shotgun (WGS) entry which is preliminary data.</text>
</comment>
<feature type="transmembrane region" description="Helical" evidence="1">
    <location>
        <begin position="46"/>
        <end position="64"/>
    </location>
</feature>
<evidence type="ECO:0000256" key="1">
    <source>
        <dbReference type="SAM" id="Phobius"/>
    </source>
</evidence>
<sequence length="96" mass="10999">MIILLLVIGAVFIIYGALVASGKHTPISSKMMVEEENLKRWCRSAGISKMVWGVAIIFLTFYLLNLFPKTLWGICFLIIAVWNIQYTVKNNEKFMK</sequence>
<name>A0A9D1D518_9FIRM</name>
<dbReference type="Proteomes" id="UP000824250">
    <property type="component" value="Unassembled WGS sequence"/>
</dbReference>
<protein>
    <recommendedName>
        <fullName evidence="4">DUF3784 domain-containing protein</fullName>
    </recommendedName>
</protein>
<reference evidence="2" key="2">
    <citation type="journal article" date="2021" name="PeerJ">
        <title>Extensive microbial diversity within the chicken gut microbiome revealed by metagenomics and culture.</title>
        <authorList>
            <person name="Gilroy R."/>
            <person name="Ravi A."/>
            <person name="Getino M."/>
            <person name="Pursley I."/>
            <person name="Horton D.L."/>
            <person name="Alikhan N.F."/>
            <person name="Baker D."/>
            <person name="Gharbi K."/>
            <person name="Hall N."/>
            <person name="Watson M."/>
            <person name="Adriaenssens E.M."/>
            <person name="Foster-Nyarko E."/>
            <person name="Jarju S."/>
            <person name="Secka A."/>
            <person name="Antonio M."/>
            <person name="Oren A."/>
            <person name="Chaudhuri R.R."/>
            <person name="La Ragione R."/>
            <person name="Hildebrand F."/>
            <person name="Pallen M.J."/>
        </authorList>
    </citation>
    <scope>NUCLEOTIDE SEQUENCE</scope>
    <source>
        <strain evidence="2">CHK180-2868</strain>
    </source>
</reference>
<evidence type="ECO:0000313" key="2">
    <source>
        <dbReference type="EMBL" id="HIR05282.1"/>
    </source>
</evidence>
<gene>
    <name evidence="2" type="ORF">IAB28_04875</name>
</gene>